<evidence type="ECO:0000313" key="1">
    <source>
        <dbReference type="EMBL" id="KAJ9096398.1"/>
    </source>
</evidence>
<keyword evidence="2" id="KW-1185">Reference proteome</keyword>
<comment type="caution">
    <text evidence="1">The sequence shown here is derived from an EMBL/GenBank/DDBJ whole genome shotgun (WGS) entry which is preliminary data.</text>
</comment>
<dbReference type="EMBL" id="JASBWT010000019">
    <property type="protein sequence ID" value="KAJ9096398.1"/>
    <property type="molecule type" value="Genomic_DNA"/>
</dbReference>
<dbReference type="Proteomes" id="UP001227268">
    <property type="component" value="Unassembled WGS sequence"/>
</dbReference>
<name>A0ACC2VAN3_9TREE</name>
<accession>A0ACC2VAN3</accession>
<organism evidence="1 2">
    <name type="scientific">Naganishia friedmannii</name>
    <dbReference type="NCBI Taxonomy" id="89922"/>
    <lineage>
        <taxon>Eukaryota</taxon>
        <taxon>Fungi</taxon>
        <taxon>Dikarya</taxon>
        <taxon>Basidiomycota</taxon>
        <taxon>Agaricomycotina</taxon>
        <taxon>Tremellomycetes</taxon>
        <taxon>Filobasidiales</taxon>
        <taxon>Filobasidiaceae</taxon>
        <taxon>Naganishia</taxon>
    </lineage>
</organism>
<evidence type="ECO:0000313" key="2">
    <source>
        <dbReference type="Proteomes" id="UP001227268"/>
    </source>
</evidence>
<protein>
    <submittedName>
        <fullName evidence="1">Uncharacterized protein</fullName>
    </submittedName>
</protein>
<gene>
    <name evidence="1" type="ORF">QFC21_005220</name>
</gene>
<proteinExistence type="predicted"/>
<reference evidence="1" key="1">
    <citation type="submission" date="2023-04" db="EMBL/GenBank/DDBJ databases">
        <title>Draft Genome sequencing of Naganishia species isolated from polar environments using Oxford Nanopore Technology.</title>
        <authorList>
            <person name="Leo P."/>
            <person name="Venkateswaran K."/>
        </authorList>
    </citation>
    <scope>NUCLEOTIDE SEQUENCE</scope>
    <source>
        <strain evidence="1">MNA-CCFEE 5423</strain>
    </source>
</reference>
<sequence length="1226" mass="135374">MAGDRAAALAKLKNNRNRQAEARGTSPDKIAIPEQSTSSAAYSRPSLPGISNSTYANTKILAPESSPIGPQSKYYGGAQSTAPLGPGAAAIRTTLFGGASDTASMSMNKPRRKEPELSEAEREELRQGKDLMQGLMSMAGGHQIARPDSRASTHDGDGLPPRKKQAVDSGSQTPSSPIMGSRSGSASVSLPGRLQSGLKVTTSRSDSEGPSSRQSTPPFGFGASSGPQRISLVKNPAANGSSPVFSAAVSTPDRQAQGTGSTSSIPFALNPDRLKNMFTNVRLERIEQIVINHGDEPAREVLKRLVAENTNQPYRPPGVASIKTIKPVATRAPVALHPQKGRTVLSSPVTAQPVPKKNIKMVSAIYANRSERKPTQAERDEEGSPIKVDGDVKPSAASPKTAISISDEEMPTDDDSDVEGAHKGKGKIVLDEEGQDMDEVKALEVFNTCPADTLTGTIVCSAEQAETIISLRPFATVAELRKKLTKKRGVSFGLFEQYIEVIQGYIQVDRCLTKCENIGKDIAETMEIWTGSSRAARSRTGTPDVGSLPGQSSQQSQDTGLHITSVDVEKIKAEIKVEQDQRRRKILKQFVTEQPPTLKEGAVLKDYQLLGVNWLYLLYSKGLSCILADDMGLGKTMQVISFMTLLRERGTKGPHLIIVPSSTLENWVREFQKFSPEIDVRTYYGSQNERFHLREEYMEMADNDELEVLLTTYDMAWKPDDNKFLRRKIKFECCIFDEGHTLKNFESQRYKSLIQIRSKWRLLLTGTPLQNNLQELVSLLNFIHEDIFEEAEEHLRQIFKVHIKGSANMLSQQRVSRARAMMTPFVLRRRKAQVLKDLPPKTDKVIECEMPPSQKQLYLETLRRSSSALAQQNLTEAERAEEKPKRGRKAVLEKKNDASANILMDLRKAALHPLLFRKVYDDKKIRQLARDCMIEPEFSTSNFDLIVEDMEVMSDAELYFFCERYRSVKHHALDMQHFMDVAKVKALQKVLKDSEKEDKRLLVFSQFTQMLDILQVILKHLNIQYIRLDGSTKVDERQSLVDEFTNNNKIKVFLLSTKAGGMGINLVAASVVCIFDQDFNPHNDRQAADRAYRIARPNSGSRSNQATHAEYDRCRAILIPEDIYRIGITKLKLDDAVGGNGSLLPTAAGLSSSTAAAGTGADGFVDDTKAQSEVKKSLLSALRQKLVDEEGKIKEVTEEVLETSGGGGAAGVGEVVDDGVVHLKVE</sequence>